<dbReference type="FunFam" id="1.10.510.10:FF:000141">
    <property type="entry name" value="Non-specific serine/threonine protein kinase"/>
    <property type="match status" value="1"/>
</dbReference>
<evidence type="ECO:0000259" key="12">
    <source>
        <dbReference type="PROSITE" id="PS50011"/>
    </source>
</evidence>
<evidence type="ECO:0000313" key="14">
    <source>
        <dbReference type="EMBL" id="OEJ89081.1"/>
    </source>
</evidence>
<keyword evidence="2" id="KW-0723">Serine/threonine-protein kinase</keyword>
<evidence type="ECO:0000256" key="10">
    <source>
        <dbReference type="PROSITE-ProRule" id="PRU10141"/>
    </source>
</evidence>
<gene>
    <name evidence="14" type="ORF">AWRI3580_g2433</name>
</gene>
<organism evidence="14 15">
    <name type="scientific">Hanseniaspora uvarum</name>
    <name type="common">Yeast</name>
    <name type="synonym">Kloeckera apiculata</name>
    <dbReference type="NCBI Taxonomy" id="29833"/>
    <lineage>
        <taxon>Eukaryota</taxon>
        <taxon>Fungi</taxon>
        <taxon>Dikarya</taxon>
        <taxon>Ascomycota</taxon>
        <taxon>Saccharomycotina</taxon>
        <taxon>Saccharomycetes</taxon>
        <taxon>Saccharomycodales</taxon>
        <taxon>Saccharomycodaceae</taxon>
        <taxon>Hanseniaspora</taxon>
    </lineage>
</organism>
<comment type="caution">
    <text evidence="14">The sequence shown here is derived from an EMBL/GenBank/DDBJ whole genome shotgun (WGS) entry which is preliminary data.</text>
</comment>
<dbReference type="FunFam" id="1.10.510.10:FF:000319">
    <property type="entry name" value="Non-specific serine/threonine protein kinase"/>
    <property type="match status" value="1"/>
</dbReference>
<dbReference type="GO" id="GO:0004674">
    <property type="term" value="F:protein serine/threonine kinase activity"/>
    <property type="evidence" value="ECO:0007669"/>
    <property type="project" value="UniProtKB-KW"/>
</dbReference>
<keyword evidence="3" id="KW-0597">Phosphoprotein</keyword>
<evidence type="ECO:0000256" key="1">
    <source>
        <dbReference type="ARBA" id="ARBA00012513"/>
    </source>
</evidence>
<dbReference type="InterPro" id="IPR000961">
    <property type="entry name" value="AGC-kinase_C"/>
</dbReference>
<evidence type="ECO:0000256" key="2">
    <source>
        <dbReference type="ARBA" id="ARBA00022527"/>
    </source>
</evidence>
<feature type="domain" description="Protein kinase" evidence="12">
    <location>
        <begin position="194"/>
        <end position="493"/>
    </location>
</feature>
<dbReference type="PROSITE" id="PS00107">
    <property type="entry name" value="PROTEIN_KINASE_ATP"/>
    <property type="match status" value="1"/>
</dbReference>
<dbReference type="OrthoDB" id="18472at2759"/>
<dbReference type="PROSITE" id="PS00108">
    <property type="entry name" value="PROTEIN_KINASE_ST"/>
    <property type="match status" value="1"/>
</dbReference>
<evidence type="ECO:0000256" key="8">
    <source>
        <dbReference type="ARBA" id="ARBA00047899"/>
    </source>
</evidence>
<keyword evidence="7 10" id="KW-0067">ATP-binding</keyword>
<dbReference type="InterPro" id="IPR050236">
    <property type="entry name" value="Ser_Thr_kinase_AGC"/>
</dbReference>
<dbReference type="SUPFAM" id="SSF56112">
    <property type="entry name" value="Protein kinase-like (PK-like)"/>
    <property type="match status" value="1"/>
</dbReference>
<protein>
    <recommendedName>
        <fullName evidence="1">non-specific serine/threonine protein kinase</fullName>
        <ecNumber evidence="1">2.7.11.1</ecNumber>
    </recommendedName>
</protein>
<reference evidence="15" key="1">
    <citation type="journal article" date="2016" name="Genome Announc.">
        <title>Genome sequences of three species of Hanseniaspora isolated from spontaneous wine fermentations.</title>
        <authorList>
            <person name="Sternes P.R."/>
            <person name="Lee D."/>
            <person name="Kutyna D.R."/>
            <person name="Borneman A.R."/>
        </authorList>
    </citation>
    <scope>NUCLEOTIDE SEQUENCE [LARGE SCALE GENOMIC DNA]</scope>
    <source>
        <strain evidence="15">AWRI3580</strain>
    </source>
</reference>
<dbReference type="EMBL" id="LPNN01000004">
    <property type="protein sequence ID" value="OEJ89081.1"/>
    <property type="molecule type" value="Genomic_DNA"/>
</dbReference>
<dbReference type="FunFam" id="3.30.200.20:FF:000109">
    <property type="entry name" value="Non-specific serine/threonine protein kinase"/>
    <property type="match status" value="1"/>
</dbReference>
<keyword evidence="6 14" id="KW-0418">Kinase</keyword>
<dbReference type="Proteomes" id="UP000095358">
    <property type="component" value="Unassembled WGS sequence"/>
</dbReference>
<dbReference type="SMART" id="SM00220">
    <property type="entry name" value="S_TKc"/>
    <property type="match status" value="1"/>
</dbReference>
<dbReference type="Gene3D" id="3.30.200.20">
    <property type="entry name" value="Phosphorylase Kinase, domain 1"/>
    <property type="match status" value="2"/>
</dbReference>
<feature type="compositionally biased region" description="Polar residues" evidence="11">
    <location>
        <begin position="32"/>
        <end position="48"/>
    </location>
</feature>
<dbReference type="VEuPathDB" id="FungiDB:AWRI3580_g2433"/>
<evidence type="ECO:0000256" key="5">
    <source>
        <dbReference type="ARBA" id="ARBA00022741"/>
    </source>
</evidence>
<dbReference type="InterPro" id="IPR008271">
    <property type="entry name" value="Ser/Thr_kinase_AS"/>
</dbReference>
<evidence type="ECO:0000259" key="13">
    <source>
        <dbReference type="PROSITE" id="PS51285"/>
    </source>
</evidence>
<evidence type="ECO:0000256" key="7">
    <source>
        <dbReference type="ARBA" id="ARBA00022840"/>
    </source>
</evidence>
<dbReference type="PANTHER" id="PTHR24356:SF417">
    <property type="entry name" value="CELL CYCLE PROTEIN KINASE DBF2-RELATED"/>
    <property type="match status" value="1"/>
</dbReference>
<dbReference type="EC" id="2.7.11.1" evidence="1"/>
<dbReference type="Gene3D" id="1.10.510.10">
    <property type="entry name" value="Transferase(Phosphotransferase) domain 1"/>
    <property type="match status" value="2"/>
</dbReference>
<dbReference type="InterPro" id="IPR000719">
    <property type="entry name" value="Prot_kinase_dom"/>
</dbReference>
<dbReference type="PANTHER" id="PTHR24356">
    <property type="entry name" value="SERINE/THREONINE-PROTEIN KINASE"/>
    <property type="match status" value="1"/>
</dbReference>
<evidence type="ECO:0000256" key="11">
    <source>
        <dbReference type="SAM" id="MobiDB-lite"/>
    </source>
</evidence>
<feature type="region of interest" description="Disordered" evidence="11">
    <location>
        <begin position="26"/>
        <end position="48"/>
    </location>
</feature>
<dbReference type="GO" id="GO:0005935">
    <property type="term" value="C:cellular bud neck"/>
    <property type="evidence" value="ECO:0007669"/>
    <property type="project" value="UniProtKB-ARBA"/>
</dbReference>
<evidence type="ECO:0000256" key="4">
    <source>
        <dbReference type="ARBA" id="ARBA00022679"/>
    </source>
</evidence>
<name>A0A1E5RQA9_HANUV</name>
<dbReference type="AlphaFoldDB" id="A0A1E5RQA9"/>
<dbReference type="GO" id="GO:0035556">
    <property type="term" value="P:intracellular signal transduction"/>
    <property type="evidence" value="ECO:0007669"/>
    <property type="project" value="TreeGrafter"/>
</dbReference>
<dbReference type="PROSITE" id="PS51285">
    <property type="entry name" value="AGC_KINASE_CTER"/>
    <property type="match status" value="1"/>
</dbReference>
<keyword evidence="4" id="KW-0808">Transferase</keyword>
<proteinExistence type="predicted"/>
<evidence type="ECO:0000256" key="9">
    <source>
        <dbReference type="ARBA" id="ARBA00048679"/>
    </source>
</evidence>
<feature type="binding site" evidence="10">
    <location>
        <position position="223"/>
    </location>
    <ligand>
        <name>ATP</name>
        <dbReference type="ChEBI" id="CHEBI:30616"/>
    </ligand>
</feature>
<evidence type="ECO:0000256" key="3">
    <source>
        <dbReference type="ARBA" id="ARBA00022553"/>
    </source>
</evidence>
<dbReference type="GO" id="GO:0005524">
    <property type="term" value="F:ATP binding"/>
    <property type="evidence" value="ECO:0007669"/>
    <property type="project" value="UniProtKB-UniRule"/>
</dbReference>
<dbReference type="SMART" id="SM00133">
    <property type="entry name" value="S_TK_X"/>
    <property type="match status" value="1"/>
</dbReference>
<evidence type="ECO:0000313" key="15">
    <source>
        <dbReference type="Proteomes" id="UP000095358"/>
    </source>
</evidence>
<dbReference type="GO" id="GO:0005816">
    <property type="term" value="C:spindle pole body"/>
    <property type="evidence" value="ECO:0007669"/>
    <property type="project" value="TreeGrafter"/>
</dbReference>
<dbReference type="STRING" id="29833.A0A1E5RQA9"/>
<dbReference type="Pfam" id="PF00069">
    <property type="entry name" value="Pkinase"/>
    <property type="match status" value="2"/>
</dbReference>
<keyword evidence="15" id="KW-1185">Reference proteome</keyword>
<dbReference type="PROSITE" id="PS50011">
    <property type="entry name" value="PROTEIN_KINASE_DOM"/>
    <property type="match status" value="1"/>
</dbReference>
<evidence type="ECO:0000256" key="6">
    <source>
        <dbReference type="ARBA" id="ARBA00022777"/>
    </source>
</evidence>
<feature type="domain" description="AGC-kinase C-terminal" evidence="13">
    <location>
        <begin position="494"/>
        <end position="570"/>
    </location>
</feature>
<comment type="catalytic activity">
    <reaction evidence="9">
        <text>L-seryl-[protein] + ATP = O-phospho-L-seryl-[protein] + ADP + H(+)</text>
        <dbReference type="Rhea" id="RHEA:17989"/>
        <dbReference type="Rhea" id="RHEA-COMP:9863"/>
        <dbReference type="Rhea" id="RHEA-COMP:11604"/>
        <dbReference type="ChEBI" id="CHEBI:15378"/>
        <dbReference type="ChEBI" id="CHEBI:29999"/>
        <dbReference type="ChEBI" id="CHEBI:30616"/>
        <dbReference type="ChEBI" id="CHEBI:83421"/>
        <dbReference type="ChEBI" id="CHEBI:456216"/>
        <dbReference type="EC" id="2.7.11.1"/>
    </reaction>
</comment>
<feature type="region of interest" description="Disordered" evidence="11">
    <location>
        <begin position="82"/>
        <end position="116"/>
    </location>
</feature>
<accession>A0A1E5RQA9</accession>
<dbReference type="InterPro" id="IPR011009">
    <property type="entry name" value="Kinase-like_dom_sf"/>
</dbReference>
<dbReference type="CDD" id="cd21776">
    <property type="entry name" value="MobB_Sid2p-like"/>
    <property type="match status" value="1"/>
</dbReference>
<dbReference type="InterPro" id="IPR017441">
    <property type="entry name" value="Protein_kinase_ATP_BS"/>
</dbReference>
<comment type="catalytic activity">
    <reaction evidence="8">
        <text>L-threonyl-[protein] + ATP = O-phospho-L-threonyl-[protein] + ADP + H(+)</text>
        <dbReference type="Rhea" id="RHEA:46608"/>
        <dbReference type="Rhea" id="RHEA-COMP:11060"/>
        <dbReference type="Rhea" id="RHEA-COMP:11605"/>
        <dbReference type="ChEBI" id="CHEBI:15378"/>
        <dbReference type="ChEBI" id="CHEBI:30013"/>
        <dbReference type="ChEBI" id="CHEBI:30616"/>
        <dbReference type="ChEBI" id="CHEBI:61977"/>
        <dbReference type="ChEBI" id="CHEBI:456216"/>
        <dbReference type="EC" id="2.7.11.1"/>
    </reaction>
</comment>
<sequence>MASMFGSPSRSSNRNNQQFKANQNDDMDALTGNINNLSFQNPNMYNNSNKFQTPIKNTNTNFNDGIENADYSMMDIDEDHEDNRYQHQQRKLNNNNGNQDLTNSPRKLPQNFHKKADSQKTKRMINVCQMYFLDYYCDMFDYVISRRERTREVSGMLQNSNVPEHDIEKYWTNYFLKESATLRKRRMKPKTKDFDIVTQIGQGGYGAVYLAKKKDSNEIVALKTVNKKFFSKETDYFLTERDILTITRSEWLVKLLYAFQDNQHLYLAMEFVPGGDFRTLLFNTRTLISTHARFYISEMFCSVNALHELGYTHRDLKPENFLIDSKGHIKLTDFGLAAGQVSKGRIESMKVRLEQVRDLNQLEFQPKTMEERLALYQKARIDDTNYASSTVGSPDYMALEVLEKGRQYDFTADYWSLGCILFESLVGYTPFCGSNSTETYENLRNWKNVLTRPVKSNGQYAMSDRTWELITRLIADPISRLKSFEHVKRMRYFNDIDFEKLRSIQPPFVPQLDDETDVGYFDDFGNEEHMARYGDVFKRQAKFENDPTQDVMSNILGFTFKHRKGKSGSTGILYEGSRNVDPFATFY</sequence>
<keyword evidence="5 10" id="KW-0547">Nucleotide-binding</keyword>